<dbReference type="InterPro" id="IPR051906">
    <property type="entry name" value="TolC-like"/>
</dbReference>
<comment type="subcellular location">
    <subcellularLocation>
        <location evidence="1">Cell outer membrane</location>
    </subcellularLocation>
</comment>
<evidence type="ECO:0008006" key="8">
    <source>
        <dbReference type="Google" id="ProtNLM"/>
    </source>
</evidence>
<evidence type="ECO:0000256" key="3">
    <source>
        <dbReference type="ARBA" id="ARBA00022452"/>
    </source>
</evidence>
<keyword evidence="5" id="KW-0472">Membrane</keyword>
<dbReference type="GO" id="GO:0015562">
    <property type="term" value="F:efflux transmembrane transporter activity"/>
    <property type="evidence" value="ECO:0007669"/>
    <property type="project" value="InterPro"/>
</dbReference>
<keyword evidence="3" id="KW-1134">Transmembrane beta strand</keyword>
<evidence type="ECO:0000256" key="5">
    <source>
        <dbReference type="ARBA" id="ARBA00023136"/>
    </source>
</evidence>
<evidence type="ECO:0000256" key="4">
    <source>
        <dbReference type="ARBA" id="ARBA00022692"/>
    </source>
</evidence>
<keyword evidence="4" id="KW-0812">Transmembrane</keyword>
<dbReference type="AlphaFoldDB" id="A0A644VH98"/>
<dbReference type="GO" id="GO:0015288">
    <property type="term" value="F:porin activity"/>
    <property type="evidence" value="ECO:0007669"/>
    <property type="project" value="TreeGrafter"/>
</dbReference>
<evidence type="ECO:0000256" key="1">
    <source>
        <dbReference type="ARBA" id="ARBA00004442"/>
    </source>
</evidence>
<dbReference type="PANTHER" id="PTHR30026:SF20">
    <property type="entry name" value="OUTER MEMBRANE PROTEIN TOLC"/>
    <property type="match status" value="1"/>
</dbReference>
<dbReference type="GO" id="GO:0009279">
    <property type="term" value="C:cell outer membrane"/>
    <property type="evidence" value="ECO:0007669"/>
    <property type="project" value="UniProtKB-SubCell"/>
</dbReference>
<evidence type="ECO:0000313" key="7">
    <source>
        <dbReference type="EMBL" id="MPL90764.1"/>
    </source>
</evidence>
<dbReference type="EMBL" id="VSSQ01000312">
    <property type="protein sequence ID" value="MPL90764.1"/>
    <property type="molecule type" value="Genomic_DNA"/>
</dbReference>
<dbReference type="SUPFAM" id="SSF56954">
    <property type="entry name" value="Outer membrane efflux proteins (OEP)"/>
    <property type="match status" value="1"/>
</dbReference>
<name>A0A644VH98_9ZZZZ</name>
<keyword evidence="6" id="KW-0998">Cell outer membrane</keyword>
<dbReference type="InterPro" id="IPR003423">
    <property type="entry name" value="OMP_efflux"/>
</dbReference>
<dbReference type="GO" id="GO:1990281">
    <property type="term" value="C:efflux pump complex"/>
    <property type="evidence" value="ECO:0007669"/>
    <property type="project" value="TreeGrafter"/>
</dbReference>
<evidence type="ECO:0000256" key="2">
    <source>
        <dbReference type="ARBA" id="ARBA00022448"/>
    </source>
</evidence>
<dbReference type="PANTHER" id="PTHR30026">
    <property type="entry name" value="OUTER MEMBRANE PROTEIN TOLC"/>
    <property type="match status" value="1"/>
</dbReference>
<comment type="caution">
    <text evidence="7">The sequence shown here is derived from an EMBL/GenBank/DDBJ whole genome shotgun (WGS) entry which is preliminary data.</text>
</comment>
<dbReference type="Gene3D" id="1.20.1600.10">
    <property type="entry name" value="Outer membrane efflux proteins (OEP)"/>
    <property type="match status" value="1"/>
</dbReference>
<gene>
    <name evidence="7" type="ORF">SDC9_36820</name>
</gene>
<protein>
    <recommendedName>
        <fullName evidence="8">Outer membrane protein TolC</fullName>
    </recommendedName>
</protein>
<evidence type="ECO:0000256" key="6">
    <source>
        <dbReference type="ARBA" id="ARBA00023237"/>
    </source>
</evidence>
<organism evidence="7">
    <name type="scientific">bioreactor metagenome</name>
    <dbReference type="NCBI Taxonomy" id="1076179"/>
    <lineage>
        <taxon>unclassified sequences</taxon>
        <taxon>metagenomes</taxon>
        <taxon>ecological metagenomes</taxon>
    </lineage>
</organism>
<keyword evidence="2" id="KW-0813">Transport</keyword>
<proteinExistence type="predicted"/>
<accession>A0A644VH98</accession>
<reference evidence="7" key="1">
    <citation type="submission" date="2019-08" db="EMBL/GenBank/DDBJ databases">
        <authorList>
            <person name="Kucharzyk K."/>
            <person name="Murdoch R.W."/>
            <person name="Higgins S."/>
            <person name="Loffler F."/>
        </authorList>
    </citation>
    <scope>NUCLEOTIDE SEQUENCE</scope>
</reference>
<dbReference type="Pfam" id="PF02321">
    <property type="entry name" value="OEP"/>
    <property type="match status" value="2"/>
</dbReference>
<sequence>MRKHKKIMKQVLFLLLILFNSLTYAENTINLKQLIEKGLEQNFRLRMVRNEQKITDNNATPGNAGYLPTVDLNTTLGGTEGNNSQFPQDENSPVIRQSGVSNQNLSAGVNLNWTVFDGFNIQAKYSGLKELQQIGELKTRMNIETFVSDLTAEYYNFIQQCIRLKNLQSAVKLSKERLRIVEARYTIGNLSRLDLQQARVDFNTDSSKLIRQHEVLFASKVRINQLVGEETVDKDIAVPDQKINFNALLNKETLWNNVLEKNIYLLTAAREKNLKVLDLQAARSTNYPYLRLNAGYGYTSNIYEYGTYKKQNNLGFNYGITLGFNLFDGFNRSRKQRNAQIEINNQELVIAELKLSLKSDFSNFWMAYLNNMELTNLEQENVSHASENYEIAIERYKLGDLSGIELREAQNSLLEAEERLVQAQYLTKLCEISLLEISGGIMEYVL</sequence>